<reference evidence="7 8" key="1">
    <citation type="submission" date="2024-04" db="EMBL/GenBank/DDBJ databases">
        <authorList>
            <person name="Fracassetti M."/>
        </authorList>
    </citation>
    <scope>NUCLEOTIDE SEQUENCE [LARGE SCALE GENOMIC DNA]</scope>
</reference>
<protein>
    <recommendedName>
        <fullName evidence="9">S-protein homolog</fullName>
    </recommendedName>
</protein>
<dbReference type="Proteomes" id="UP001497516">
    <property type="component" value="Chromosome 10"/>
</dbReference>
<proteinExistence type="inferred from homology"/>
<evidence type="ECO:0000313" key="7">
    <source>
        <dbReference type="EMBL" id="CAL1358813.1"/>
    </source>
</evidence>
<keyword evidence="8" id="KW-1185">Reference proteome</keyword>
<evidence type="ECO:0000256" key="4">
    <source>
        <dbReference type="ARBA" id="ARBA00022525"/>
    </source>
</evidence>
<evidence type="ECO:0000256" key="5">
    <source>
        <dbReference type="ARBA" id="ARBA00022729"/>
    </source>
</evidence>
<evidence type="ECO:0000256" key="3">
    <source>
        <dbReference type="ARBA" id="ARBA00022471"/>
    </source>
</evidence>
<evidence type="ECO:0000313" key="8">
    <source>
        <dbReference type="Proteomes" id="UP001497516"/>
    </source>
</evidence>
<dbReference type="InterPro" id="IPR010264">
    <property type="entry name" value="Self-incomp_S1"/>
</dbReference>
<sequence>MTREQLVLIRKALLAAAAVVLATVLPQDYAADDDRYAVTIRVTNKLSSRMALIVHCRSRYIDLAARFVVPDSSCNWKFNRNDAYPGTDFKCRLAFQDKRLDFLAITVRKDVAEYVYDVFDDGVYGADGRISEWA</sequence>
<dbReference type="AlphaFoldDB" id="A0AAV2CQL1"/>
<evidence type="ECO:0000256" key="2">
    <source>
        <dbReference type="ARBA" id="ARBA00005581"/>
    </source>
</evidence>
<gene>
    <name evidence="7" type="ORF">LTRI10_LOCUS6339</name>
</gene>
<dbReference type="GO" id="GO:0060320">
    <property type="term" value="P:rejection of self pollen"/>
    <property type="evidence" value="ECO:0007669"/>
    <property type="project" value="UniProtKB-KW"/>
</dbReference>
<dbReference type="GO" id="GO:0005576">
    <property type="term" value="C:extracellular region"/>
    <property type="evidence" value="ECO:0007669"/>
    <property type="project" value="UniProtKB-SubCell"/>
</dbReference>
<keyword evidence="3" id="KW-0713">Self-incompatibility</keyword>
<organism evidence="7 8">
    <name type="scientific">Linum trigynum</name>
    <dbReference type="NCBI Taxonomy" id="586398"/>
    <lineage>
        <taxon>Eukaryota</taxon>
        <taxon>Viridiplantae</taxon>
        <taxon>Streptophyta</taxon>
        <taxon>Embryophyta</taxon>
        <taxon>Tracheophyta</taxon>
        <taxon>Spermatophyta</taxon>
        <taxon>Magnoliopsida</taxon>
        <taxon>eudicotyledons</taxon>
        <taxon>Gunneridae</taxon>
        <taxon>Pentapetalae</taxon>
        <taxon>rosids</taxon>
        <taxon>fabids</taxon>
        <taxon>Malpighiales</taxon>
        <taxon>Linaceae</taxon>
        <taxon>Linum</taxon>
    </lineage>
</organism>
<dbReference type="Pfam" id="PF05938">
    <property type="entry name" value="Self-incomp_S1"/>
    <property type="match status" value="1"/>
</dbReference>
<feature type="signal peptide" evidence="6">
    <location>
        <begin position="1"/>
        <end position="22"/>
    </location>
</feature>
<dbReference type="EMBL" id="OZ034814">
    <property type="protein sequence ID" value="CAL1358813.1"/>
    <property type="molecule type" value="Genomic_DNA"/>
</dbReference>
<comment type="similarity">
    <text evidence="2">Belongs to the plant self-incompatibility (S1) protein family.</text>
</comment>
<feature type="chain" id="PRO_5043326468" description="S-protein homolog" evidence="6">
    <location>
        <begin position="23"/>
        <end position="134"/>
    </location>
</feature>
<name>A0AAV2CQL1_9ROSI</name>
<keyword evidence="4" id="KW-0964">Secreted</keyword>
<keyword evidence="5 6" id="KW-0732">Signal</keyword>
<evidence type="ECO:0000256" key="6">
    <source>
        <dbReference type="SAM" id="SignalP"/>
    </source>
</evidence>
<evidence type="ECO:0000256" key="1">
    <source>
        <dbReference type="ARBA" id="ARBA00004613"/>
    </source>
</evidence>
<comment type="subcellular location">
    <subcellularLocation>
        <location evidence="1">Secreted</location>
    </subcellularLocation>
</comment>
<accession>A0AAV2CQL1</accession>
<evidence type="ECO:0008006" key="9">
    <source>
        <dbReference type="Google" id="ProtNLM"/>
    </source>
</evidence>